<organism evidence="1">
    <name type="scientific">marine sediment metagenome</name>
    <dbReference type="NCBI Taxonomy" id="412755"/>
    <lineage>
        <taxon>unclassified sequences</taxon>
        <taxon>metagenomes</taxon>
        <taxon>ecological metagenomes</taxon>
    </lineage>
</organism>
<feature type="non-terminal residue" evidence="1">
    <location>
        <position position="1"/>
    </location>
</feature>
<feature type="non-terminal residue" evidence="1">
    <location>
        <position position="78"/>
    </location>
</feature>
<sequence>NIFGIIQRIIKMMSEKQIKEKIYKLQDEIRILESVLETDREGFGRPKGSLKYNQKQIKFLYDNRDTPMNELVELFNKQ</sequence>
<protein>
    <submittedName>
        <fullName evidence="1">Uncharacterized protein</fullName>
    </submittedName>
</protein>
<evidence type="ECO:0000313" key="1">
    <source>
        <dbReference type="EMBL" id="GAH22540.1"/>
    </source>
</evidence>
<reference evidence="1" key="1">
    <citation type="journal article" date="2014" name="Front. Microbiol.">
        <title>High frequency of phylogenetically diverse reductive dehalogenase-homologous genes in deep subseafloor sedimentary metagenomes.</title>
        <authorList>
            <person name="Kawai M."/>
            <person name="Futagami T."/>
            <person name="Toyoda A."/>
            <person name="Takaki Y."/>
            <person name="Nishi S."/>
            <person name="Hori S."/>
            <person name="Arai W."/>
            <person name="Tsubouchi T."/>
            <person name="Morono Y."/>
            <person name="Uchiyama I."/>
            <person name="Ito T."/>
            <person name="Fujiyama A."/>
            <person name="Inagaki F."/>
            <person name="Takami H."/>
        </authorList>
    </citation>
    <scope>NUCLEOTIDE SEQUENCE</scope>
    <source>
        <strain evidence="1">Expedition CK06-06</strain>
    </source>
</reference>
<comment type="caution">
    <text evidence="1">The sequence shown here is derived from an EMBL/GenBank/DDBJ whole genome shotgun (WGS) entry which is preliminary data.</text>
</comment>
<gene>
    <name evidence="1" type="ORF">S01H4_66327</name>
</gene>
<dbReference type="AlphaFoldDB" id="X1EQF7"/>
<dbReference type="EMBL" id="BART01041023">
    <property type="protein sequence ID" value="GAH22540.1"/>
    <property type="molecule type" value="Genomic_DNA"/>
</dbReference>
<proteinExistence type="predicted"/>
<accession>X1EQF7</accession>
<name>X1EQF7_9ZZZZ</name>